<proteinExistence type="predicted"/>
<dbReference type="OrthoDB" id="7617860at2"/>
<evidence type="ECO:0000256" key="2">
    <source>
        <dbReference type="SAM" id="Phobius"/>
    </source>
</evidence>
<feature type="transmembrane region" description="Helical" evidence="2">
    <location>
        <begin position="61"/>
        <end position="86"/>
    </location>
</feature>
<dbReference type="RefSeq" id="WP_078766257.1">
    <property type="nucleotide sequence ID" value="NZ_FUXZ01000008.1"/>
</dbReference>
<sequence>MSIIKNENKEIYDGIKLNTESKERIIDELVEKIESNSNNISELDGLRRERMMNEKMKNDKMLGTIKTALVAFGSIAATLAIVVGVANYNNGSNKKTVGKNVATESVTAIETVTEKETEKETETVKDVESDLKLANAKEALDFKRTNKPNQNDNGEWDNEPYEYEYAKSDIDGDGEKDVIKISYETSKKYKGNVNGKVTLYVNDVEKKTYDLGLGQDPRNVKFIDMDDNKYFVYFDIGEETVLSAQRVVSLQDYEEVVSDACLPYMQRVEKVLVDNKDKKIIFEYYCQLNYIGAIECMLEINCVDDAFKINNKWVDVVTKWSDEDWREWLQENDGKYAVRKDAEFFDGESDDSNSVTIKKGEKLILKSVRWNDTLSVGKDKIMEDVNSFIDMYHFVTEEGKDVYFNPLKDGIEYYQTVEDSDEAIFENVHWAQ</sequence>
<evidence type="ECO:0000313" key="4">
    <source>
        <dbReference type="Proteomes" id="UP000190814"/>
    </source>
</evidence>
<protein>
    <submittedName>
        <fullName evidence="3">Uncharacterized protein</fullName>
    </submittedName>
</protein>
<organism evidence="3 4">
    <name type="scientific">Eubacterium uniforme</name>
    <dbReference type="NCBI Taxonomy" id="39495"/>
    <lineage>
        <taxon>Bacteria</taxon>
        <taxon>Bacillati</taxon>
        <taxon>Bacillota</taxon>
        <taxon>Clostridia</taxon>
        <taxon>Eubacteriales</taxon>
        <taxon>Eubacteriaceae</taxon>
        <taxon>Eubacterium</taxon>
    </lineage>
</organism>
<feature type="region of interest" description="Disordered" evidence="1">
    <location>
        <begin position="140"/>
        <end position="160"/>
    </location>
</feature>
<keyword evidence="4" id="KW-1185">Reference proteome</keyword>
<keyword evidence="2" id="KW-0812">Transmembrane</keyword>
<keyword evidence="2" id="KW-0472">Membrane</keyword>
<evidence type="ECO:0000256" key="1">
    <source>
        <dbReference type="SAM" id="MobiDB-lite"/>
    </source>
</evidence>
<name>A0A1T4VQ16_9FIRM</name>
<dbReference type="STRING" id="39495.SAMN02745111_01379"/>
<gene>
    <name evidence="3" type="ORF">SAMN02745111_01379</name>
</gene>
<reference evidence="3 4" key="1">
    <citation type="submission" date="2017-02" db="EMBL/GenBank/DDBJ databases">
        <authorList>
            <person name="Peterson S.W."/>
        </authorList>
    </citation>
    <scope>NUCLEOTIDE SEQUENCE [LARGE SCALE GENOMIC DNA]</scope>
    <source>
        <strain evidence="3 4">ATCC 35992</strain>
    </source>
</reference>
<dbReference type="AlphaFoldDB" id="A0A1T4VQ16"/>
<dbReference type="EMBL" id="FUXZ01000008">
    <property type="protein sequence ID" value="SKA67046.1"/>
    <property type="molecule type" value="Genomic_DNA"/>
</dbReference>
<dbReference type="Proteomes" id="UP000190814">
    <property type="component" value="Unassembled WGS sequence"/>
</dbReference>
<evidence type="ECO:0000313" key="3">
    <source>
        <dbReference type="EMBL" id="SKA67046.1"/>
    </source>
</evidence>
<keyword evidence="2" id="KW-1133">Transmembrane helix</keyword>
<accession>A0A1T4VQ16</accession>